<evidence type="ECO:0000256" key="4">
    <source>
        <dbReference type="SAM" id="SignalP"/>
    </source>
</evidence>
<organism evidence="5 6">
    <name type="scientific">Photinus pyralis</name>
    <name type="common">Common eastern firefly</name>
    <name type="synonym">Lampyris pyralis</name>
    <dbReference type="NCBI Taxonomy" id="7054"/>
    <lineage>
        <taxon>Eukaryota</taxon>
        <taxon>Metazoa</taxon>
        <taxon>Ecdysozoa</taxon>
        <taxon>Arthropoda</taxon>
        <taxon>Hexapoda</taxon>
        <taxon>Insecta</taxon>
        <taxon>Pterygota</taxon>
        <taxon>Neoptera</taxon>
        <taxon>Endopterygota</taxon>
        <taxon>Coleoptera</taxon>
        <taxon>Polyphaga</taxon>
        <taxon>Elateriformia</taxon>
        <taxon>Elateroidea</taxon>
        <taxon>Lampyridae</taxon>
        <taxon>Lampyrinae</taxon>
        <taxon>Photinus</taxon>
    </lineage>
</organism>
<keyword evidence="3" id="KW-0964">Secreted</keyword>
<sequence>MNQIILTLGVFLSASSVVQCFNIYASYQVQNQSLFEDILELEASSVASDGDVLSRKRRDYGGTVTVTRSRMIHSRGGYDPCCRADMNQRFNVNWGYVRECYSYPNPKHNVTVHSVRTLNRNSTEFKEKIAILKNDALCQIQCVAHKYDMVDKNGIVVVEGLNKFLSTIYEGTWLAPLAKQIATKCMNEIQTESANFLKTKTANACNPALIALNQCVHREVQLSCPPEHIGNIEACLQRIGAYGRF</sequence>
<feature type="signal peptide" evidence="4">
    <location>
        <begin position="1"/>
        <end position="20"/>
    </location>
</feature>
<evidence type="ECO:0000313" key="5">
    <source>
        <dbReference type="EMBL" id="KAB0798209.1"/>
    </source>
</evidence>
<dbReference type="AlphaFoldDB" id="A0A5N4ALK8"/>
<evidence type="ECO:0000256" key="2">
    <source>
        <dbReference type="ARBA" id="ARBA00008098"/>
    </source>
</evidence>
<keyword evidence="4" id="KW-0732">Signal</keyword>
<accession>A0A5N4ALK8</accession>
<dbReference type="GO" id="GO:0005576">
    <property type="term" value="C:extracellular region"/>
    <property type="evidence" value="ECO:0007669"/>
    <property type="project" value="UniProtKB-SubCell"/>
</dbReference>
<name>A0A5N4ALK8_PHOPY</name>
<evidence type="ECO:0000256" key="3">
    <source>
        <dbReference type="ARBA" id="ARBA00022525"/>
    </source>
</evidence>
<dbReference type="SUPFAM" id="SSF47565">
    <property type="entry name" value="Insect pheromone/odorant-binding proteins"/>
    <property type="match status" value="1"/>
</dbReference>
<dbReference type="PANTHER" id="PTHR21066:SF17">
    <property type="entry name" value="AGAP011368-PA"/>
    <property type="match status" value="1"/>
</dbReference>
<comment type="caution">
    <text evidence="5">The sequence shown here is derived from an EMBL/GenBank/DDBJ whole genome shotgun (WGS) entry which is preliminary data.</text>
</comment>
<evidence type="ECO:0000313" key="6">
    <source>
        <dbReference type="Proteomes" id="UP000327044"/>
    </source>
</evidence>
<dbReference type="EMBL" id="VVIM01000006">
    <property type="protein sequence ID" value="KAB0798209.1"/>
    <property type="molecule type" value="Genomic_DNA"/>
</dbReference>
<feature type="chain" id="PRO_5024369569" evidence="4">
    <location>
        <begin position="21"/>
        <end position="245"/>
    </location>
</feature>
<comment type="similarity">
    <text evidence="2">Belongs to the PBP/GOBP family.</text>
</comment>
<dbReference type="PANTHER" id="PTHR21066">
    <property type="entry name" value="ODORANT-BINDING PROTEIN 59A-RELATED"/>
    <property type="match status" value="1"/>
</dbReference>
<dbReference type="InterPro" id="IPR052295">
    <property type="entry name" value="Odorant-binding_protein"/>
</dbReference>
<dbReference type="OrthoDB" id="6622484at2759"/>
<keyword evidence="6" id="KW-1185">Reference proteome</keyword>
<dbReference type="InParanoid" id="A0A5N4ALK8"/>
<proteinExistence type="inferred from homology"/>
<reference evidence="5 6" key="1">
    <citation type="journal article" date="2018" name="Elife">
        <title>Firefly genomes illuminate parallel origins of bioluminescence in beetles.</title>
        <authorList>
            <person name="Fallon T.R."/>
            <person name="Lower S.E."/>
            <person name="Chang C.H."/>
            <person name="Bessho-Uehara M."/>
            <person name="Martin G.J."/>
            <person name="Bewick A.J."/>
            <person name="Behringer M."/>
            <person name="Debat H.J."/>
            <person name="Wong I."/>
            <person name="Day J.C."/>
            <person name="Suvorov A."/>
            <person name="Silva C.J."/>
            <person name="Stanger-Hall K.F."/>
            <person name="Hall D.W."/>
            <person name="Schmitz R.J."/>
            <person name="Nelson D.R."/>
            <person name="Lewis S.M."/>
            <person name="Shigenobu S."/>
            <person name="Bybee S.M."/>
            <person name="Larracuente A.M."/>
            <person name="Oba Y."/>
            <person name="Weng J.K."/>
        </authorList>
    </citation>
    <scope>NUCLEOTIDE SEQUENCE [LARGE SCALE GENOMIC DNA]</scope>
    <source>
        <strain evidence="5">1611_PpyrPB1</strain>
        <tissue evidence="5">Whole body</tissue>
    </source>
</reference>
<dbReference type="Proteomes" id="UP000327044">
    <property type="component" value="Unassembled WGS sequence"/>
</dbReference>
<gene>
    <name evidence="5" type="ORF">PPYR_09202</name>
</gene>
<protein>
    <submittedName>
        <fullName evidence="5">Uncharacterized protein</fullName>
    </submittedName>
</protein>
<comment type="subcellular location">
    <subcellularLocation>
        <location evidence="1">Secreted</location>
    </subcellularLocation>
</comment>
<dbReference type="GO" id="GO:0005549">
    <property type="term" value="F:odorant binding"/>
    <property type="evidence" value="ECO:0007669"/>
    <property type="project" value="InterPro"/>
</dbReference>
<dbReference type="Gene3D" id="1.10.238.270">
    <property type="match status" value="1"/>
</dbReference>
<dbReference type="InterPro" id="IPR036728">
    <property type="entry name" value="PBP_GOBP_sf"/>
</dbReference>
<evidence type="ECO:0000256" key="1">
    <source>
        <dbReference type="ARBA" id="ARBA00004613"/>
    </source>
</evidence>